<feature type="compositionally biased region" description="Polar residues" evidence="1">
    <location>
        <begin position="118"/>
        <end position="127"/>
    </location>
</feature>
<feature type="compositionally biased region" description="Low complexity" evidence="1">
    <location>
        <begin position="1"/>
        <end position="28"/>
    </location>
</feature>
<evidence type="ECO:0000256" key="1">
    <source>
        <dbReference type="SAM" id="MobiDB-lite"/>
    </source>
</evidence>
<sequence length="364" mass="35769">MSRTTRGASRSPRGASRGAGRDAASSHGPSDASHAAPSRLRGSLGSRGAPPAATSDGAAAAPSTAAPGGAILLLSAPPSAGRSASEAAAEPPEEYGAARAGAATVADGADDAPRGPDQTLTLQASTSARNPARLRPPARKERRAGPGGGGSDAGAASSPAAAGSAPAAAAAATPLHVAFVGPELADLIADDSDGRALPQGTALALPPPPAHGRSLLYSYHLCTYQAWAAGRTPLSAAGAGAAGAGAAGGKAAGRAAVWRVPDLAVAFNSGIADAEQALWAPALGVLVRHGVPVVFTSYDEKEAGADAAAWRAAGGAVSLGPERNPFQALEPIAEPSQVDAFYYHNYWWWCGRGGAEGTAAPKGQ</sequence>
<dbReference type="EMBL" id="PGGS01000251">
    <property type="protein sequence ID" value="PNH06200.1"/>
    <property type="molecule type" value="Genomic_DNA"/>
</dbReference>
<dbReference type="InterPro" id="IPR046824">
    <property type="entry name" value="Mss51-like_C"/>
</dbReference>
<dbReference type="PANTHER" id="PTHR28069">
    <property type="entry name" value="GH20023P"/>
    <property type="match status" value="1"/>
</dbReference>
<dbReference type="AlphaFoldDB" id="A0A2J8A105"/>
<feature type="domain" description="Mitochondrial splicing suppressor 51-like C-terminal" evidence="2">
    <location>
        <begin position="173"/>
        <end position="334"/>
    </location>
</feature>
<keyword evidence="4" id="KW-1185">Reference proteome</keyword>
<protein>
    <recommendedName>
        <fullName evidence="2">Mitochondrial splicing suppressor 51-like C-terminal domain-containing protein</fullName>
    </recommendedName>
</protein>
<feature type="compositionally biased region" description="Low complexity" evidence="1">
    <location>
        <begin position="48"/>
        <end position="107"/>
    </location>
</feature>
<evidence type="ECO:0000259" key="2">
    <source>
        <dbReference type="Pfam" id="PF20179"/>
    </source>
</evidence>
<dbReference type="Proteomes" id="UP000236333">
    <property type="component" value="Unassembled WGS sequence"/>
</dbReference>
<reference evidence="3 4" key="1">
    <citation type="journal article" date="2017" name="Mol. Biol. Evol.">
        <title>The 4-celled Tetrabaena socialis nuclear genome reveals the essential components for genetic control of cell number at the origin of multicellularity in the volvocine lineage.</title>
        <authorList>
            <person name="Featherston J."/>
            <person name="Arakaki Y."/>
            <person name="Hanschen E.R."/>
            <person name="Ferris P.J."/>
            <person name="Michod R.E."/>
            <person name="Olson B.J.S.C."/>
            <person name="Nozaki H."/>
            <person name="Durand P.M."/>
        </authorList>
    </citation>
    <scope>NUCLEOTIDE SEQUENCE [LARGE SCALE GENOMIC DNA]</scope>
    <source>
        <strain evidence="3 4">NIES-571</strain>
    </source>
</reference>
<evidence type="ECO:0000313" key="3">
    <source>
        <dbReference type="EMBL" id="PNH06200.1"/>
    </source>
</evidence>
<dbReference type="PANTHER" id="PTHR28069:SF2">
    <property type="entry name" value="GH20023P"/>
    <property type="match status" value="1"/>
</dbReference>
<gene>
    <name evidence="3" type="ORF">TSOC_007471</name>
</gene>
<organism evidence="3 4">
    <name type="scientific">Tetrabaena socialis</name>
    <dbReference type="NCBI Taxonomy" id="47790"/>
    <lineage>
        <taxon>Eukaryota</taxon>
        <taxon>Viridiplantae</taxon>
        <taxon>Chlorophyta</taxon>
        <taxon>core chlorophytes</taxon>
        <taxon>Chlorophyceae</taxon>
        <taxon>CS clade</taxon>
        <taxon>Chlamydomonadales</taxon>
        <taxon>Tetrabaenaceae</taxon>
        <taxon>Tetrabaena</taxon>
    </lineage>
</organism>
<dbReference type="OrthoDB" id="537994at2759"/>
<comment type="caution">
    <text evidence="3">The sequence shown here is derived from an EMBL/GenBank/DDBJ whole genome shotgun (WGS) entry which is preliminary data.</text>
</comment>
<dbReference type="Pfam" id="PF20179">
    <property type="entry name" value="MSS51_C"/>
    <property type="match status" value="1"/>
</dbReference>
<proteinExistence type="predicted"/>
<accession>A0A2J8A105</accession>
<name>A0A2J8A105_9CHLO</name>
<evidence type="ECO:0000313" key="4">
    <source>
        <dbReference type="Proteomes" id="UP000236333"/>
    </source>
</evidence>
<feature type="region of interest" description="Disordered" evidence="1">
    <location>
        <begin position="1"/>
        <end position="160"/>
    </location>
</feature>